<protein>
    <recommendedName>
        <fullName evidence="2">Peptidase S74 domain-containing protein</fullName>
    </recommendedName>
</protein>
<proteinExistence type="predicted"/>
<evidence type="ECO:0000313" key="1">
    <source>
        <dbReference type="EMBL" id="GAI34722.1"/>
    </source>
</evidence>
<name>X1MSS2_9ZZZZ</name>
<reference evidence="1" key="1">
    <citation type="journal article" date="2014" name="Front. Microbiol.">
        <title>High frequency of phylogenetically diverse reductive dehalogenase-homologous genes in deep subseafloor sedimentary metagenomes.</title>
        <authorList>
            <person name="Kawai M."/>
            <person name="Futagami T."/>
            <person name="Toyoda A."/>
            <person name="Takaki Y."/>
            <person name="Nishi S."/>
            <person name="Hori S."/>
            <person name="Arai W."/>
            <person name="Tsubouchi T."/>
            <person name="Morono Y."/>
            <person name="Uchiyama I."/>
            <person name="Ito T."/>
            <person name="Fujiyama A."/>
            <person name="Inagaki F."/>
            <person name="Takami H."/>
        </authorList>
    </citation>
    <scope>NUCLEOTIDE SEQUENCE</scope>
    <source>
        <strain evidence="1">Expedition CK06-06</strain>
    </source>
</reference>
<gene>
    <name evidence="1" type="ORF">S06H3_49373</name>
</gene>
<dbReference type="EMBL" id="BARV01031174">
    <property type="protein sequence ID" value="GAI34722.1"/>
    <property type="molecule type" value="Genomic_DNA"/>
</dbReference>
<organism evidence="1">
    <name type="scientific">marine sediment metagenome</name>
    <dbReference type="NCBI Taxonomy" id="412755"/>
    <lineage>
        <taxon>unclassified sequences</taxon>
        <taxon>metagenomes</taxon>
        <taxon>ecological metagenomes</taxon>
    </lineage>
</organism>
<accession>X1MSS2</accession>
<dbReference type="AlphaFoldDB" id="X1MSS2"/>
<comment type="caution">
    <text evidence="1">The sequence shown here is derived from an EMBL/GenBank/DDBJ whole genome shotgun (WGS) entry which is preliminary data.</text>
</comment>
<evidence type="ECO:0008006" key="2">
    <source>
        <dbReference type="Google" id="ProtNLM"/>
    </source>
</evidence>
<feature type="non-terminal residue" evidence="1">
    <location>
        <position position="1"/>
    </location>
</feature>
<sequence length="172" mass="17822">NSTMVAILPGTDSIAYGVGAGISNIAGGNFNTFIGNYAGQSNTTGDDNTANGYNALFTNTNGGYNTANGYAALYSNTGGNYNTANGYQALYYNTGNSNTANGSKALYSNTIGHDNTANGYKALFSNIDGRSIELSCKKGSGKPGPFLLLLGVRVTLMELSSGFGWLRQSPAF</sequence>